<protein>
    <submittedName>
        <fullName evidence="1">Uncharacterized protein</fullName>
    </submittedName>
</protein>
<proteinExistence type="predicted"/>
<organism evidence="1">
    <name type="scientific">uncultured Caudovirales phage</name>
    <dbReference type="NCBI Taxonomy" id="2100421"/>
    <lineage>
        <taxon>Viruses</taxon>
        <taxon>Duplodnaviria</taxon>
        <taxon>Heunggongvirae</taxon>
        <taxon>Uroviricota</taxon>
        <taxon>Caudoviricetes</taxon>
        <taxon>Peduoviridae</taxon>
        <taxon>Maltschvirus</taxon>
        <taxon>Maltschvirus maltsch</taxon>
    </lineage>
</organism>
<name>A0A6J7X5H7_9CAUD</name>
<accession>A0A6J7X5H7</accession>
<dbReference type="EMBL" id="LR798360">
    <property type="protein sequence ID" value="CAB5226255.1"/>
    <property type="molecule type" value="Genomic_DNA"/>
</dbReference>
<evidence type="ECO:0000313" key="1">
    <source>
        <dbReference type="EMBL" id="CAB5226255.1"/>
    </source>
</evidence>
<gene>
    <name evidence="1" type="ORF">UFOVP760_34</name>
</gene>
<sequence>MNNYKCPYDHDQPEFRLEWYEENFEKLLVALSDALSWSPSDNRKYTFATLYIPTEFRLEWYEENFEKLLVALSDALSWSPSDNRWCPPDNRKYILAALNIPNEGHTK</sequence>
<reference evidence="1" key="1">
    <citation type="submission" date="2020-05" db="EMBL/GenBank/DDBJ databases">
        <authorList>
            <person name="Chiriac C."/>
            <person name="Salcher M."/>
            <person name="Ghai R."/>
            <person name="Kavagutti S V."/>
        </authorList>
    </citation>
    <scope>NUCLEOTIDE SEQUENCE</scope>
</reference>